<dbReference type="Proteomes" id="UP000276133">
    <property type="component" value="Unassembled WGS sequence"/>
</dbReference>
<dbReference type="EMBL" id="REGN01003370">
    <property type="protein sequence ID" value="RNA22977.1"/>
    <property type="molecule type" value="Genomic_DNA"/>
</dbReference>
<evidence type="ECO:0000313" key="1">
    <source>
        <dbReference type="EMBL" id="RNA22977.1"/>
    </source>
</evidence>
<evidence type="ECO:0000313" key="2">
    <source>
        <dbReference type="Proteomes" id="UP000276133"/>
    </source>
</evidence>
<comment type="caution">
    <text evidence="1">The sequence shown here is derived from an EMBL/GenBank/DDBJ whole genome shotgun (WGS) entry which is preliminary data.</text>
</comment>
<reference evidence="1 2" key="1">
    <citation type="journal article" date="2018" name="Sci. Rep.">
        <title>Genomic signatures of local adaptation to the degree of environmental predictability in rotifers.</title>
        <authorList>
            <person name="Franch-Gras L."/>
            <person name="Hahn C."/>
            <person name="Garcia-Roger E.M."/>
            <person name="Carmona M.J."/>
            <person name="Serra M."/>
            <person name="Gomez A."/>
        </authorList>
    </citation>
    <scope>NUCLEOTIDE SEQUENCE [LARGE SCALE GENOMIC DNA]</scope>
    <source>
        <strain evidence="1">HYR1</strain>
    </source>
</reference>
<dbReference type="AlphaFoldDB" id="A0A3M7RHP8"/>
<protein>
    <submittedName>
        <fullName evidence="1">Uncharacterized protein</fullName>
    </submittedName>
</protein>
<keyword evidence="2" id="KW-1185">Reference proteome</keyword>
<proteinExistence type="predicted"/>
<accession>A0A3M7RHP8</accession>
<name>A0A3M7RHP8_BRAPC</name>
<organism evidence="1 2">
    <name type="scientific">Brachionus plicatilis</name>
    <name type="common">Marine rotifer</name>
    <name type="synonym">Brachionus muelleri</name>
    <dbReference type="NCBI Taxonomy" id="10195"/>
    <lineage>
        <taxon>Eukaryota</taxon>
        <taxon>Metazoa</taxon>
        <taxon>Spiralia</taxon>
        <taxon>Gnathifera</taxon>
        <taxon>Rotifera</taxon>
        <taxon>Eurotatoria</taxon>
        <taxon>Monogononta</taxon>
        <taxon>Pseudotrocha</taxon>
        <taxon>Ploima</taxon>
        <taxon>Brachionidae</taxon>
        <taxon>Brachionus</taxon>
    </lineage>
</organism>
<gene>
    <name evidence="1" type="ORF">BpHYR1_046412</name>
</gene>
<sequence>MSLKVVPIDLLGTTIIDRNYHRGGFVNSFVKGVEGQEELVFEEICNHLLKGSICVLMCLGWVSKFVQNSIGHGRN</sequence>